<feature type="region of interest" description="Disordered" evidence="9">
    <location>
        <begin position="924"/>
        <end position="985"/>
    </location>
</feature>
<keyword evidence="4" id="KW-0694">RNA-binding</keyword>
<comment type="subcellular location">
    <subcellularLocation>
        <location evidence="1">Cytoplasm</location>
    </subcellularLocation>
</comment>
<feature type="repeat" description="Pumilio" evidence="8">
    <location>
        <begin position="601"/>
        <end position="636"/>
    </location>
</feature>
<feature type="repeat" description="Pumilio" evidence="8">
    <location>
        <begin position="781"/>
        <end position="816"/>
    </location>
</feature>
<dbReference type="PANTHER" id="PTHR12537:SF12">
    <property type="entry name" value="MATERNAL PROTEIN PUMILIO"/>
    <property type="match status" value="1"/>
</dbReference>
<comment type="function">
    <text evidence="5">RNA-binding nucleolar protein required for pre-rRNA processing. Involved in production of 18S rRNA and assembly of small ribosomal subunit.</text>
</comment>
<feature type="compositionally biased region" description="Basic and acidic residues" evidence="9">
    <location>
        <begin position="964"/>
        <end position="985"/>
    </location>
</feature>
<protein>
    <recommendedName>
        <fullName evidence="7">Pumilio homology domain family member 3</fullName>
    </recommendedName>
</protein>
<evidence type="ECO:0000256" key="3">
    <source>
        <dbReference type="ARBA" id="ARBA00022737"/>
    </source>
</evidence>
<evidence type="ECO:0000313" key="11">
    <source>
        <dbReference type="EMBL" id="PUU78141.1"/>
    </source>
</evidence>
<evidence type="ECO:0000256" key="5">
    <source>
        <dbReference type="ARBA" id="ARBA00024893"/>
    </source>
</evidence>
<dbReference type="InterPro" id="IPR011989">
    <property type="entry name" value="ARM-like"/>
</dbReference>
<gene>
    <name evidence="11" type="ORF">B9Z19DRAFT_1101487</name>
</gene>
<dbReference type="InterPro" id="IPR016024">
    <property type="entry name" value="ARM-type_fold"/>
</dbReference>
<dbReference type="PROSITE" id="PS50302">
    <property type="entry name" value="PUM"/>
    <property type="match status" value="8"/>
</dbReference>
<keyword evidence="3" id="KW-0677">Repeat</keyword>
<dbReference type="FunFam" id="1.25.10.10:FF:000004">
    <property type="entry name" value="Pumilio homolog 1 isoform 2"/>
    <property type="match status" value="1"/>
</dbReference>
<comment type="caution">
    <text evidence="11">The sequence shown here is derived from an EMBL/GenBank/DDBJ whole genome shotgun (WGS) entry which is preliminary data.</text>
</comment>
<feature type="domain" description="PUM-HD" evidence="10">
    <location>
        <begin position="579"/>
        <end position="921"/>
    </location>
</feature>
<feature type="compositionally biased region" description="Polar residues" evidence="9">
    <location>
        <begin position="160"/>
        <end position="169"/>
    </location>
</feature>
<keyword evidence="2" id="KW-0963">Cytoplasm</keyword>
<feature type="region of interest" description="Disordered" evidence="9">
    <location>
        <begin position="421"/>
        <end position="491"/>
    </location>
</feature>
<dbReference type="GO" id="GO:0000288">
    <property type="term" value="P:nuclear-transcribed mRNA catabolic process, deadenylation-dependent decay"/>
    <property type="evidence" value="ECO:0007669"/>
    <property type="project" value="TreeGrafter"/>
</dbReference>
<feature type="repeat" description="Pumilio" evidence="8">
    <location>
        <begin position="637"/>
        <end position="672"/>
    </location>
</feature>
<feature type="compositionally biased region" description="Polar residues" evidence="9">
    <location>
        <begin position="1"/>
        <end position="18"/>
    </location>
</feature>
<comment type="similarity">
    <text evidence="6">Belongs to the PUF3 family.</text>
</comment>
<dbReference type="Pfam" id="PF00806">
    <property type="entry name" value="PUF"/>
    <property type="match status" value="8"/>
</dbReference>
<evidence type="ECO:0000256" key="1">
    <source>
        <dbReference type="ARBA" id="ARBA00004496"/>
    </source>
</evidence>
<dbReference type="InterPro" id="IPR001313">
    <property type="entry name" value="Pumilio_RNA-bd_rpt"/>
</dbReference>
<dbReference type="PROSITE" id="PS50303">
    <property type="entry name" value="PUM_HD"/>
    <property type="match status" value="1"/>
</dbReference>
<dbReference type="CDD" id="cd07920">
    <property type="entry name" value="Pumilio"/>
    <property type="match status" value="1"/>
</dbReference>
<proteinExistence type="inferred from homology"/>
<dbReference type="OrthoDB" id="668540at2759"/>
<feature type="compositionally biased region" description="Polar residues" evidence="9">
    <location>
        <begin position="28"/>
        <end position="45"/>
    </location>
</feature>
<dbReference type="STRING" id="42251.A0A2T6ZRM7"/>
<feature type="region of interest" description="Disordered" evidence="9">
    <location>
        <begin position="1"/>
        <end position="311"/>
    </location>
</feature>
<dbReference type="GO" id="GO:0003730">
    <property type="term" value="F:mRNA 3'-UTR binding"/>
    <property type="evidence" value="ECO:0007669"/>
    <property type="project" value="TreeGrafter"/>
</dbReference>
<organism evidence="11 12">
    <name type="scientific">Tuber borchii</name>
    <name type="common">White truffle</name>
    <dbReference type="NCBI Taxonomy" id="42251"/>
    <lineage>
        <taxon>Eukaryota</taxon>
        <taxon>Fungi</taxon>
        <taxon>Dikarya</taxon>
        <taxon>Ascomycota</taxon>
        <taxon>Pezizomycotina</taxon>
        <taxon>Pezizomycetes</taxon>
        <taxon>Pezizales</taxon>
        <taxon>Tuberaceae</taxon>
        <taxon>Tuber</taxon>
    </lineage>
</organism>
<feature type="compositionally biased region" description="Polar residues" evidence="9">
    <location>
        <begin position="296"/>
        <end position="308"/>
    </location>
</feature>
<evidence type="ECO:0000256" key="2">
    <source>
        <dbReference type="ARBA" id="ARBA00022490"/>
    </source>
</evidence>
<evidence type="ECO:0000256" key="8">
    <source>
        <dbReference type="PROSITE-ProRule" id="PRU00317"/>
    </source>
</evidence>
<dbReference type="SMART" id="SM00025">
    <property type="entry name" value="Pumilio"/>
    <property type="match status" value="8"/>
</dbReference>
<dbReference type="Gene3D" id="1.25.10.10">
    <property type="entry name" value="Leucine-rich Repeat Variant"/>
    <property type="match status" value="1"/>
</dbReference>
<reference evidence="11 12" key="1">
    <citation type="submission" date="2017-04" db="EMBL/GenBank/DDBJ databases">
        <title>Draft genome sequence of Tuber borchii Vittad., a whitish edible truffle.</title>
        <authorList>
            <consortium name="DOE Joint Genome Institute"/>
            <person name="Murat C."/>
            <person name="Kuo A."/>
            <person name="Barry K.W."/>
            <person name="Clum A."/>
            <person name="Dockter R.B."/>
            <person name="Fauchery L."/>
            <person name="Iotti M."/>
            <person name="Kohler A."/>
            <person name="Labutti K."/>
            <person name="Lindquist E.A."/>
            <person name="Lipzen A."/>
            <person name="Ohm R.A."/>
            <person name="Wang M."/>
            <person name="Grigoriev I.V."/>
            <person name="Zambonelli A."/>
            <person name="Martin F.M."/>
        </authorList>
    </citation>
    <scope>NUCLEOTIDE SEQUENCE [LARGE SCALE GENOMIC DNA]</scope>
    <source>
        <strain evidence="11 12">Tbo3840</strain>
    </source>
</reference>
<keyword evidence="12" id="KW-1185">Reference proteome</keyword>
<dbReference type="PANTHER" id="PTHR12537">
    <property type="entry name" value="RNA BINDING PROTEIN PUMILIO-RELATED"/>
    <property type="match status" value="1"/>
</dbReference>
<dbReference type="InterPro" id="IPR033133">
    <property type="entry name" value="PUM-HD"/>
</dbReference>
<dbReference type="Proteomes" id="UP000244722">
    <property type="component" value="Unassembled WGS sequence"/>
</dbReference>
<feature type="repeat" description="Pumilio" evidence="8">
    <location>
        <begin position="856"/>
        <end position="895"/>
    </location>
</feature>
<feature type="compositionally biased region" description="Low complexity" evidence="9">
    <location>
        <begin position="53"/>
        <end position="65"/>
    </location>
</feature>
<dbReference type="SUPFAM" id="SSF48371">
    <property type="entry name" value="ARM repeat"/>
    <property type="match status" value="1"/>
</dbReference>
<evidence type="ECO:0000256" key="4">
    <source>
        <dbReference type="ARBA" id="ARBA00022884"/>
    </source>
</evidence>
<feature type="repeat" description="Pumilio" evidence="8">
    <location>
        <begin position="673"/>
        <end position="708"/>
    </location>
</feature>
<evidence type="ECO:0000256" key="9">
    <source>
        <dbReference type="SAM" id="MobiDB-lite"/>
    </source>
</evidence>
<feature type="repeat" description="Pumilio" evidence="8">
    <location>
        <begin position="709"/>
        <end position="744"/>
    </location>
</feature>
<dbReference type="InterPro" id="IPR033712">
    <property type="entry name" value="Pumilio_RNA-bd"/>
</dbReference>
<dbReference type="AlphaFoldDB" id="A0A2T6ZRM7"/>
<dbReference type="GO" id="GO:0005737">
    <property type="term" value="C:cytoplasm"/>
    <property type="evidence" value="ECO:0007669"/>
    <property type="project" value="UniProtKB-SubCell"/>
</dbReference>
<feature type="repeat" description="Pumilio" evidence="8">
    <location>
        <begin position="817"/>
        <end position="852"/>
    </location>
</feature>
<feature type="compositionally biased region" description="Low complexity" evidence="9">
    <location>
        <begin position="950"/>
        <end position="962"/>
    </location>
</feature>
<dbReference type="EMBL" id="NESQ01000128">
    <property type="protein sequence ID" value="PUU78141.1"/>
    <property type="molecule type" value="Genomic_DNA"/>
</dbReference>
<evidence type="ECO:0000256" key="6">
    <source>
        <dbReference type="ARBA" id="ARBA00060736"/>
    </source>
</evidence>
<evidence type="ECO:0000259" key="10">
    <source>
        <dbReference type="PROSITE" id="PS50303"/>
    </source>
</evidence>
<accession>A0A2T6ZRM7</accession>
<feature type="compositionally biased region" description="Polar residues" evidence="9">
    <location>
        <begin position="264"/>
        <end position="280"/>
    </location>
</feature>
<evidence type="ECO:0000313" key="12">
    <source>
        <dbReference type="Proteomes" id="UP000244722"/>
    </source>
</evidence>
<feature type="repeat" description="Pumilio" evidence="8">
    <location>
        <begin position="745"/>
        <end position="780"/>
    </location>
</feature>
<feature type="compositionally biased region" description="Low complexity" evidence="9">
    <location>
        <begin position="253"/>
        <end position="263"/>
    </location>
</feature>
<evidence type="ECO:0000256" key="7">
    <source>
        <dbReference type="ARBA" id="ARBA00081811"/>
    </source>
</evidence>
<name>A0A2T6ZRM7_TUBBO</name>
<sequence>MSDHQTAATSRVALSTSVKPARFDDFGSSPNTLDGGASQPTTQGLGNSGAWGIWGNSTIGSTTIGSGFGGPNTNAERRGSSSLLAGSGEHDTWNTKPPAVRWSGESASPALPNVPINQDLSRSPVRLRQYESPQSNSEIPRSSSPFYTMPRQSAVGRGPSLSQSPNNSKPFLDPASAAGFESMDFPNGPRGRPVEIGQGFGSPRFPGTSTSTDTSDRRHLVLPAIDDEDPASQMARGRVVSNPRGPGAEAFGSSVSSAGRSESLPPQQRANSTPPTYNPNQSPPDAVGGYGAYTHVPTSHPASHTPNAGSYPVAPGRFADLSRDTREAEMLAHLRQISVDDDHDRFSASREGVSYSRLSQALTGHPANFNYQNQPPFGEYPYQARQTVQAVAQNSMWTPDDGNYPRGQEAYNNTEQYADANYGEGYGDIRRPYERVGSMSPGDQNGEYQRRNMGSAYHANGSTPPPHGSDFRSSSRGPPIRTPPSGQLTQLTPNHEKLRQRLLVAPQQQQSPHINQGQLIMRDQLYRNQYPPQPPYDYAYGNGIRMPMASYAGSSISPMIAPTHPAVRRPAHEDFGHNLRSVLLEEFRANSKSNKRYELKDIYSHVVEFSGDQHGSRFIQQKLETANSDEKETIFAEIKPNSLQLMTDVFGNYVIQKFFEHGNQLQKSILAKQMEGHVLTLSTQMYGCRVVQKALEHILTEQQASLVKELDGHVLKCVKDQNGNHVVQKAIERVPAEHIQFIIKAFHGQVHTLATHPYGCRVIQRMLEHCDETAQASLLQELHVCTIALVQDQYGNYVTQHVIEHGKPEDRAKIISLVTTQLLPFSKHKFASNVVEKSITHGSDEEKREIVKVVTTIRSDGNSPLQILMRDQYGNYVIQKLLTLLQGPDRETLVEQIKPQLQALKKFTYGKQINAIEKLIYNSSTPSQTASPPPGSALATPPLLTMDVQSPDSSAPPSTEASTTEERPVVDKSSEGTKKEASIAP</sequence>
<feature type="compositionally biased region" description="Polar residues" evidence="9">
    <location>
        <begin position="131"/>
        <end position="146"/>
    </location>
</feature>